<feature type="chain" id="PRO_5042254191" description="ShKT domain-containing protein" evidence="3">
    <location>
        <begin position="18"/>
        <end position="218"/>
    </location>
</feature>
<feature type="compositionally biased region" description="Low complexity" evidence="2">
    <location>
        <begin position="162"/>
        <end position="173"/>
    </location>
</feature>
<evidence type="ECO:0000259" key="4">
    <source>
        <dbReference type="PROSITE" id="PS51670"/>
    </source>
</evidence>
<dbReference type="Gene3D" id="1.10.10.1940">
    <property type="match status" value="1"/>
</dbReference>
<evidence type="ECO:0000313" key="5">
    <source>
        <dbReference type="EMBL" id="ULT97687.1"/>
    </source>
</evidence>
<feature type="disulfide bond" evidence="1">
    <location>
        <begin position="34"/>
        <end position="47"/>
    </location>
</feature>
<dbReference type="PANTHER" id="PTHR21724:SF100">
    <property type="entry name" value="SHKT DOMAIN-CONTAINING PROTEIN"/>
    <property type="match status" value="1"/>
</dbReference>
<dbReference type="PANTHER" id="PTHR21724">
    <property type="entry name" value="SHKT DOMAIN-CONTAINING PROTEIN"/>
    <property type="match status" value="1"/>
</dbReference>
<dbReference type="Pfam" id="PF01549">
    <property type="entry name" value="ShK"/>
    <property type="match status" value="3"/>
</dbReference>
<protein>
    <recommendedName>
        <fullName evidence="4">ShKT domain-containing protein</fullName>
    </recommendedName>
</protein>
<dbReference type="InterPro" id="IPR003582">
    <property type="entry name" value="ShKT_dom"/>
</dbReference>
<organism evidence="5 6">
    <name type="scientific">Caenorhabditis briggsae</name>
    <dbReference type="NCBI Taxonomy" id="6238"/>
    <lineage>
        <taxon>Eukaryota</taxon>
        <taxon>Metazoa</taxon>
        <taxon>Ecdysozoa</taxon>
        <taxon>Nematoda</taxon>
        <taxon>Chromadorea</taxon>
        <taxon>Rhabditida</taxon>
        <taxon>Rhabditina</taxon>
        <taxon>Rhabditomorpha</taxon>
        <taxon>Rhabditoidea</taxon>
        <taxon>Rhabditidae</taxon>
        <taxon>Peloderinae</taxon>
        <taxon>Caenorhabditis</taxon>
    </lineage>
</organism>
<name>A0AAE9AEK3_CAEBR</name>
<proteinExistence type="predicted"/>
<comment type="caution">
    <text evidence="1">Lacks conserved residue(s) required for the propagation of feature annotation.</text>
</comment>
<evidence type="ECO:0000256" key="3">
    <source>
        <dbReference type="SAM" id="SignalP"/>
    </source>
</evidence>
<gene>
    <name evidence="5" type="ORF">L3Y34_005488</name>
</gene>
<feature type="signal peptide" evidence="3">
    <location>
        <begin position="1"/>
        <end position="17"/>
    </location>
</feature>
<dbReference type="PROSITE" id="PS51670">
    <property type="entry name" value="SHKT"/>
    <property type="match status" value="2"/>
</dbReference>
<keyword evidence="3" id="KW-0732">Signal</keyword>
<dbReference type="SMART" id="SM00254">
    <property type="entry name" value="ShKT"/>
    <property type="match status" value="3"/>
</dbReference>
<evidence type="ECO:0000256" key="2">
    <source>
        <dbReference type="SAM" id="MobiDB-lite"/>
    </source>
</evidence>
<evidence type="ECO:0000256" key="1">
    <source>
        <dbReference type="PROSITE-ProRule" id="PRU01005"/>
    </source>
</evidence>
<feature type="domain" description="ShKT" evidence="4">
    <location>
        <begin position="20"/>
        <end position="50"/>
    </location>
</feature>
<accession>A0AAE9AEK3</accession>
<evidence type="ECO:0000313" key="6">
    <source>
        <dbReference type="Proteomes" id="UP000827892"/>
    </source>
</evidence>
<keyword evidence="1" id="KW-1015">Disulfide bond</keyword>
<feature type="region of interest" description="Disordered" evidence="2">
    <location>
        <begin position="162"/>
        <end position="183"/>
    </location>
</feature>
<feature type="domain" description="ShKT" evidence="4">
    <location>
        <begin position="181"/>
        <end position="218"/>
    </location>
</feature>
<dbReference type="AlphaFoldDB" id="A0AAE9AEK3"/>
<dbReference type="Proteomes" id="UP000827892">
    <property type="component" value="Chromosome IV"/>
</dbReference>
<reference evidence="5 6" key="1">
    <citation type="submission" date="2022-05" db="EMBL/GenBank/DDBJ databases">
        <title>Chromosome-level reference genomes for two strains of Caenorhabditis briggsae: an improved platform for comparative genomics.</title>
        <authorList>
            <person name="Stevens L."/>
            <person name="Andersen E.C."/>
        </authorList>
    </citation>
    <scope>NUCLEOTIDE SEQUENCE [LARGE SCALE GENOMIC DNA]</scope>
    <source>
        <strain evidence="5">QX1410_ONT</strain>
        <tissue evidence="5">Whole-organism</tissue>
    </source>
</reference>
<dbReference type="EMBL" id="CP090894">
    <property type="protein sequence ID" value="ULT97687.1"/>
    <property type="molecule type" value="Genomic_DNA"/>
</dbReference>
<sequence>MLKFLILTVFFVDYFNAEQCMDELFTCTDMVDLCSEPNIKNECPLTCGLCILDPNICADRNPDCPTFSFMCYKYEKQCPKTCGVCKGNTTVTPTVPPKTTIISTIRTTVPIRTTVLPVTVPQKTTVVPTTPARTTIPPQTTKTTVPPRTTVLLKTTVRTTVPPATTKTTKKPTPTTPKPPCKDASPNCPTWAKNGFCTNTFYPPETRKEYCAKTCKYC</sequence>